<evidence type="ECO:0000256" key="5">
    <source>
        <dbReference type="ARBA" id="ARBA00023136"/>
    </source>
</evidence>
<keyword evidence="2" id="KW-1003">Cell membrane</keyword>
<name>A0AAU7C6P3_9BACT</name>
<feature type="transmembrane region" description="Helical" evidence="6">
    <location>
        <begin position="267"/>
        <end position="285"/>
    </location>
</feature>
<proteinExistence type="predicted"/>
<feature type="transmembrane region" description="Helical" evidence="6">
    <location>
        <begin position="361"/>
        <end position="383"/>
    </location>
</feature>
<dbReference type="PANTHER" id="PTHR30250:SF26">
    <property type="entry name" value="PSMA PROTEIN"/>
    <property type="match status" value="1"/>
</dbReference>
<keyword evidence="4 6" id="KW-1133">Transmembrane helix</keyword>
<evidence type="ECO:0000256" key="2">
    <source>
        <dbReference type="ARBA" id="ARBA00022475"/>
    </source>
</evidence>
<feature type="transmembrane region" description="Helical" evidence="6">
    <location>
        <begin position="178"/>
        <end position="198"/>
    </location>
</feature>
<sequence>MSDPRTNATMKHGKEQHALTNGRLLARNVVWNLLSQSAPMAAAVLTIPVLIAGIGTDRFGVFTLAWMVLGYFSLFDLGLGRALTKMVAEKLGRGLEQELPNLVGTALSLMMILGLLGTVSIVLISPSLVSHILKIPPEIQRESLYAFYMMAASLPFVISTAGLRGVMEAHQRFGKINVVRTVIGLYSLIGPVLVLPFSRSLVPVVAVVFVGRLVSWAIHMVLCLRTLPNLARGFAIRTELIGPLITFGGWMTLTNIINPLMVQMDRFAVGALISTAAVAYYTTPYELVTKFWFFSNAILGVMFPAFATSFVNDRERTALFFGRTVKYVFLILFPLTLGAVTLAPEVLTLWLGGDFARQSTYVMQCLALGVFLNGLAQVPSALIQGVGRPDLTFKLHMLELFPYLITAWFLIRGYGITGAALAWTARTALDLVLFFWGGRQILPECKETIRRLSWGLAGTLPLIGLGALPLGLAWRVAYLTVIMAAAPILIWQRILGTEEKNVLLNRFVNAWSRRFQHRAVAGLAVRTAAEATQSPLG</sequence>
<feature type="transmembrane region" description="Helical" evidence="6">
    <location>
        <begin position="324"/>
        <end position="341"/>
    </location>
</feature>
<feature type="transmembrane region" description="Helical" evidence="6">
    <location>
        <begin position="204"/>
        <end position="224"/>
    </location>
</feature>
<feature type="transmembrane region" description="Helical" evidence="6">
    <location>
        <begin position="145"/>
        <end position="166"/>
    </location>
</feature>
<dbReference type="GO" id="GO:0005886">
    <property type="term" value="C:plasma membrane"/>
    <property type="evidence" value="ECO:0007669"/>
    <property type="project" value="UniProtKB-SubCell"/>
</dbReference>
<comment type="subcellular location">
    <subcellularLocation>
        <location evidence="1">Cell membrane</location>
        <topology evidence="1">Multi-pass membrane protein</topology>
    </subcellularLocation>
</comment>
<reference evidence="7" key="1">
    <citation type="submission" date="2024-05" db="EMBL/GenBank/DDBJ databases">
        <title>Planctomycetes of the genus Singulisphaera possess chitinolytic capabilities.</title>
        <authorList>
            <person name="Ivanova A."/>
        </authorList>
    </citation>
    <scope>NUCLEOTIDE SEQUENCE</scope>
    <source>
        <strain evidence="7">Ch08T</strain>
    </source>
</reference>
<evidence type="ECO:0000256" key="6">
    <source>
        <dbReference type="SAM" id="Phobius"/>
    </source>
</evidence>
<dbReference type="InterPro" id="IPR002797">
    <property type="entry name" value="Polysacc_synth"/>
</dbReference>
<evidence type="ECO:0000256" key="1">
    <source>
        <dbReference type="ARBA" id="ARBA00004651"/>
    </source>
</evidence>
<feature type="transmembrane region" description="Helical" evidence="6">
    <location>
        <begin position="451"/>
        <end position="470"/>
    </location>
</feature>
<evidence type="ECO:0000256" key="3">
    <source>
        <dbReference type="ARBA" id="ARBA00022692"/>
    </source>
</evidence>
<dbReference type="Pfam" id="PF01943">
    <property type="entry name" value="Polysacc_synt"/>
    <property type="match status" value="1"/>
</dbReference>
<feature type="transmembrane region" description="Helical" evidence="6">
    <location>
        <begin position="395"/>
        <end position="414"/>
    </location>
</feature>
<dbReference type="AlphaFoldDB" id="A0AAU7C6P3"/>
<organism evidence="7">
    <name type="scientific">Singulisphaera sp. Ch08</name>
    <dbReference type="NCBI Taxonomy" id="3120278"/>
    <lineage>
        <taxon>Bacteria</taxon>
        <taxon>Pseudomonadati</taxon>
        <taxon>Planctomycetota</taxon>
        <taxon>Planctomycetia</taxon>
        <taxon>Isosphaerales</taxon>
        <taxon>Isosphaeraceae</taxon>
        <taxon>Singulisphaera</taxon>
    </lineage>
</organism>
<keyword evidence="5 6" id="KW-0472">Membrane</keyword>
<accession>A0AAU7C6P3</accession>
<feature type="transmembrane region" description="Helical" evidence="6">
    <location>
        <begin position="99"/>
        <end position="125"/>
    </location>
</feature>
<dbReference type="CDD" id="cd13128">
    <property type="entry name" value="MATE_Wzx_like"/>
    <property type="match status" value="1"/>
</dbReference>
<gene>
    <name evidence="7" type="ORF">V5E97_21175</name>
</gene>
<dbReference type="InterPro" id="IPR050833">
    <property type="entry name" value="Poly_Biosynth_Transport"/>
</dbReference>
<feature type="transmembrane region" description="Helical" evidence="6">
    <location>
        <begin position="59"/>
        <end position="79"/>
    </location>
</feature>
<dbReference type="EMBL" id="CP155447">
    <property type="protein sequence ID" value="XBH00869.1"/>
    <property type="molecule type" value="Genomic_DNA"/>
</dbReference>
<protein>
    <submittedName>
        <fullName evidence="7">Flippase</fullName>
    </submittedName>
</protein>
<dbReference type="PANTHER" id="PTHR30250">
    <property type="entry name" value="PST FAMILY PREDICTED COLANIC ACID TRANSPORTER"/>
    <property type="match status" value="1"/>
</dbReference>
<dbReference type="RefSeq" id="WP_406693548.1">
    <property type="nucleotide sequence ID" value="NZ_CP155447.1"/>
</dbReference>
<evidence type="ECO:0000313" key="7">
    <source>
        <dbReference type="EMBL" id="XBH00869.1"/>
    </source>
</evidence>
<evidence type="ECO:0000256" key="4">
    <source>
        <dbReference type="ARBA" id="ARBA00022989"/>
    </source>
</evidence>
<keyword evidence="3 6" id="KW-0812">Transmembrane</keyword>
<feature type="transmembrane region" description="Helical" evidence="6">
    <location>
        <begin position="291"/>
        <end position="312"/>
    </location>
</feature>
<feature type="transmembrane region" description="Helical" evidence="6">
    <location>
        <begin position="29"/>
        <end position="53"/>
    </location>
</feature>